<evidence type="ECO:0008006" key="3">
    <source>
        <dbReference type="Google" id="ProtNLM"/>
    </source>
</evidence>
<protein>
    <recommendedName>
        <fullName evidence="3">ParB/Sulfiredoxin domain-containing protein</fullName>
    </recommendedName>
</protein>
<evidence type="ECO:0000313" key="1">
    <source>
        <dbReference type="EMBL" id="KAL2782647.1"/>
    </source>
</evidence>
<comment type="caution">
    <text evidence="1">The sequence shown here is derived from an EMBL/GenBank/DDBJ whole genome shotgun (WGS) entry which is preliminary data.</text>
</comment>
<proteinExistence type="predicted"/>
<sequence length="731" mass="83221">MAAPEMLRDKRTQYRGRAKIYLKDLQYEGISRRGKVDTKHVDLLVHVFQSEGCIRVHVPENAVPATISAGDLDEALSYSNLRRLSLMQDGEPPFLRFPEGRQITVLHGEHRLRAADQLFKSPDERWWVVTLYSDGLQEATKDSLREEYAHGLKFSDGDIYRSIRFYQKSGNSTLVNKWKARLSERKVHYLSQLEGNELNKPICSALDRNLPLIGLWDGLRIGAFCRILPLRCPEEFSYYLSSVYDKWFFILGDESLAALLDAETVGYLETLTPQASFDASRISRMMDEGIIFPAIQEAATRKSIKERLLSVHGRITSFATFVDDSKCMEAWVKSLRPLLPSVPESFRTAMLAQFQPSHHIIQTSSGYRAFQGTASSYNIFGYLMLFLAAMRDFPLLGRIYPRQDRGGKKPVIEGCREGYQARMAQLAIDLGCNDPDCLAARAFVDQSRPGQLWDIDETRASALVNHIVHELRVLATRRSHEVRPEYISEFAPVEKRFRSGLPNERAYKEAREYLYIDTIINYTQPRGVNLTALAFQIEIFLSFFEVPTPRDSAEPQGPISSHGSSNYETATLYSSQPVSHIPDYRLSEEGPYSTGYDQYAAGFEQGTASAFYECRTLRSSERLSVVIHDFILNPRGIFVLYIWSNCSFAKFRDTPESKVAFDDLAANLADDGLGFISVESNNVTTLALPDLWEEIRETRILFAGPKSTTHFTISTQYDEFLEYMEGFRARL</sequence>
<evidence type="ECO:0000313" key="2">
    <source>
        <dbReference type="Proteomes" id="UP001610563"/>
    </source>
</evidence>
<accession>A0ABR4FHD1</accession>
<organism evidence="1 2">
    <name type="scientific">Aspergillus keveii</name>
    <dbReference type="NCBI Taxonomy" id="714993"/>
    <lineage>
        <taxon>Eukaryota</taxon>
        <taxon>Fungi</taxon>
        <taxon>Dikarya</taxon>
        <taxon>Ascomycota</taxon>
        <taxon>Pezizomycotina</taxon>
        <taxon>Eurotiomycetes</taxon>
        <taxon>Eurotiomycetidae</taxon>
        <taxon>Eurotiales</taxon>
        <taxon>Aspergillaceae</taxon>
        <taxon>Aspergillus</taxon>
        <taxon>Aspergillus subgen. Nidulantes</taxon>
    </lineage>
</organism>
<dbReference type="Proteomes" id="UP001610563">
    <property type="component" value="Unassembled WGS sequence"/>
</dbReference>
<gene>
    <name evidence="1" type="ORF">BJX66DRAFT_331070</name>
</gene>
<dbReference type="InterPro" id="IPR022198">
    <property type="entry name" value="DUF3723"/>
</dbReference>
<dbReference type="Pfam" id="PF12520">
    <property type="entry name" value="DUF3723"/>
    <property type="match status" value="1"/>
</dbReference>
<dbReference type="EMBL" id="JBFTWV010000360">
    <property type="protein sequence ID" value="KAL2782647.1"/>
    <property type="molecule type" value="Genomic_DNA"/>
</dbReference>
<reference evidence="1 2" key="1">
    <citation type="submission" date="2024-07" db="EMBL/GenBank/DDBJ databases">
        <title>Section-level genome sequencing and comparative genomics of Aspergillus sections Usti and Cavernicolus.</title>
        <authorList>
            <consortium name="Lawrence Berkeley National Laboratory"/>
            <person name="Nybo J.L."/>
            <person name="Vesth T.C."/>
            <person name="Theobald S."/>
            <person name="Frisvad J.C."/>
            <person name="Larsen T.O."/>
            <person name="Kjaerboelling I."/>
            <person name="Rothschild-Mancinelli K."/>
            <person name="Lyhne E.K."/>
            <person name="Kogle M.E."/>
            <person name="Barry K."/>
            <person name="Clum A."/>
            <person name="Na H."/>
            <person name="Ledsgaard L."/>
            <person name="Lin J."/>
            <person name="Lipzen A."/>
            <person name="Kuo A."/>
            <person name="Riley R."/>
            <person name="Mondo S."/>
            <person name="Labutti K."/>
            <person name="Haridas S."/>
            <person name="Pangalinan J."/>
            <person name="Salamov A.A."/>
            <person name="Simmons B.A."/>
            <person name="Magnuson J.K."/>
            <person name="Chen J."/>
            <person name="Drula E."/>
            <person name="Henrissat B."/>
            <person name="Wiebenga A."/>
            <person name="Lubbers R.J."/>
            <person name="Gomes A.C."/>
            <person name="Makela M.R."/>
            <person name="Stajich J."/>
            <person name="Grigoriev I.V."/>
            <person name="Mortensen U.H."/>
            <person name="De Vries R.P."/>
            <person name="Baker S.E."/>
            <person name="Andersen M.R."/>
        </authorList>
    </citation>
    <scope>NUCLEOTIDE SEQUENCE [LARGE SCALE GENOMIC DNA]</scope>
    <source>
        <strain evidence="1 2">CBS 209.92</strain>
    </source>
</reference>
<name>A0ABR4FHD1_9EURO</name>
<keyword evidence="2" id="KW-1185">Reference proteome</keyword>